<proteinExistence type="predicted"/>
<accession>A0A2R6Q2B9</accession>
<gene>
    <name evidence="1" type="ORF">PHLCEN_2v4076</name>
</gene>
<dbReference type="STRING" id="98765.A0A2R6Q2B9"/>
<name>A0A2R6Q2B9_9APHY</name>
<sequence length="833" mass="95877">MCYGENNAGHAVNYINAQLAALWQNSTHCVEQHGTHLKPEASYKYSFALAEYYYGKHRHGNQADAADMMFHARFGKPTLKFLCNHDAMLELVLEEGHYNIDYLKASELSPGNQDRNQQFHDLAVSFRVPFSWAGIRGRESKIGNEHIVKLLVFDFRKAQLISLSPGDFEAGRQALSCYLTTYLHVLQNAKHHVLFSLPDFDDDNMRIHIDFSQMATTLIDIDEIHGVSIEKINTYLSSSWLKSAMLAGHQDGNPIDRPAISLAEYRSTWVLNDSNIHFHIKLGAPRVKALCDEEVIMYFTVDEALFYETEDFSVHPHRSFAEWEFAILVDVTHEKEDNGNVTRCKLDLQRYDETDEVSTLCLTRLIDFLSVEYLVILENAQYHVIYHYDVRWPKFSGLVDEGHAYDMDGETDDGEWSRDVGEENGGRVGTSRTVLWREITEKSDMCGFDQIMAISQSAVNSHFYSMWMAAQGNKSSDDAAIARWAHQEFFSATFKPITLRLLTNGRAIVWVHLQDGFLKTLRNWTPWDESEKYDFQEWRLAFEVDLKMCEHSELQGVTSAWQTKFESSFAFKDHGTERVLNHIYLDLQKAEFIHEFSRFEGLFTAQHKRPIDKVQAIVTYLRNYYFPQLVSAGYHVLHTIPVWKASPSISLPCHALTSVVFHVYSKSTITRQTWSDLSRSAEPVIVVLGMSGGRPLPALQLQFSTEWVARANKGVSYGTLSLSRRVFLEERLLDLLSRVNAVTTVLPSFSGIEENKWNLELTTWANHPMRADRPCRFFRMDQGDLPGILKYKWEHRDVWNYEHEGSKYIMNGTYSVSCESQLQPKEPIALTHQ</sequence>
<reference evidence="1 2" key="1">
    <citation type="submission" date="2018-02" db="EMBL/GenBank/DDBJ databases">
        <title>Genome sequence of the basidiomycete white-rot fungus Phlebia centrifuga.</title>
        <authorList>
            <person name="Granchi Z."/>
            <person name="Peng M."/>
            <person name="de Vries R.P."/>
            <person name="Hilden K."/>
            <person name="Makela M.R."/>
            <person name="Grigoriev I."/>
            <person name="Riley R."/>
        </authorList>
    </citation>
    <scope>NUCLEOTIDE SEQUENCE [LARGE SCALE GENOMIC DNA]</scope>
    <source>
        <strain evidence="1 2">FBCC195</strain>
    </source>
</reference>
<dbReference type="AlphaFoldDB" id="A0A2R6Q2B9"/>
<keyword evidence="2" id="KW-1185">Reference proteome</keyword>
<evidence type="ECO:0000313" key="1">
    <source>
        <dbReference type="EMBL" id="PSS01018.1"/>
    </source>
</evidence>
<protein>
    <submittedName>
        <fullName evidence="1">Uncharacterized protein</fullName>
    </submittedName>
</protein>
<comment type="caution">
    <text evidence="1">The sequence shown here is derived from an EMBL/GenBank/DDBJ whole genome shotgun (WGS) entry which is preliminary data.</text>
</comment>
<dbReference type="EMBL" id="MLYV02000402">
    <property type="protein sequence ID" value="PSS01018.1"/>
    <property type="molecule type" value="Genomic_DNA"/>
</dbReference>
<organism evidence="1 2">
    <name type="scientific">Hermanssonia centrifuga</name>
    <dbReference type="NCBI Taxonomy" id="98765"/>
    <lineage>
        <taxon>Eukaryota</taxon>
        <taxon>Fungi</taxon>
        <taxon>Dikarya</taxon>
        <taxon>Basidiomycota</taxon>
        <taxon>Agaricomycotina</taxon>
        <taxon>Agaricomycetes</taxon>
        <taxon>Polyporales</taxon>
        <taxon>Meruliaceae</taxon>
        <taxon>Hermanssonia</taxon>
    </lineage>
</organism>
<dbReference type="OrthoDB" id="5429442at2759"/>
<evidence type="ECO:0000313" key="2">
    <source>
        <dbReference type="Proteomes" id="UP000186601"/>
    </source>
</evidence>
<dbReference type="Proteomes" id="UP000186601">
    <property type="component" value="Unassembled WGS sequence"/>
</dbReference>